<dbReference type="EMBL" id="JABCKI010000109">
    <property type="protein sequence ID" value="KAG5652638.1"/>
    <property type="molecule type" value="Genomic_DNA"/>
</dbReference>
<sequence length="384" mass="43955">MITQRKVRSFLCVGIIVVIFSALLTWRRGIYHPKTLTHNRPPLPIRHDKVTVTPSDTKVHPDTQAPSHATKETTKDATEARKWLTSIPEGAHVEGFTLIDNLYMRNGTFYIVTPHKSKFPPMENVLSQPLELGTDANMEPTDKEIQFLGAEDVESILGKHSIRIKGHYYHWWGEIILGLWRVLSFEGAKTNTVLTPARFLLPFSVNGAFRDHAGVDAPLMRAAFPHAPIEESDYWNDYINLNTTVLFDQVMLVNRPATHRHPWANRWFKMIAGTMNVTVPETFWAPVRQSLVQNMLGYLPEAQRAHGHGANKPLVTYISRQGSRRRLEERDHEALVKELADLEEEGLCEFREARMERMSLIEQIELVARSTVSLAFQYLTCRTL</sequence>
<dbReference type="OrthoDB" id="529273at2759"/>
<dbReference type="Proteomes" id="UP000717328">
    <property type="component" value="Unassembled WGS sequence"/>
</dbReference>
<proteinExistence type="predicted"/>
<keyword evidence="2" id="KW-0812">Transmembrane</keyword>
<name>A0A9P7GQ90_9AGAR</name>
<organism evidence="3 4">
    <name type="scientific">Sphagnurus paluster</name>
    <dbReference type="NCBI Taxonomy" id="117069"/>
    <lineage>
        <taxon>Eukaryota</taxon>
        <taxon>Fungi</taxon>
        <taxon>Dikarya</taxon>
        <taxon>Basidiomycota</taxon>
        <taxon>Agaricomycotina</taxon>
        <taxon>Agaricomycetes</taxon>
        <taxon>Agaricomycetidae</taxon>
        <taxon>Agaricales</taxon>
        <taxon>Tricholomatineae</taxon>
        <taxon>Lyophyllaceae</taxon>
        <taxon>Sphagnurus</taxon>
    </lineage>
</organism>
<feature type="region of interest" description="Disordered" evidence="1">
    <location>
        <begin position="52"/>
        <end position="77"/>
    </location>
</feature>
<evidence type="ECO:0000313" key="3">
    <source>
        <dbReference type="EMBL" id="KAG5652638.1"/>
    </source>
</evidence>
<feature type="transmembrane region" description="Helical" evidence="2">
    <location>
        <begin position="7"/>
        <end position="26"/>
    </location>
</feature>
<evidence type="ECO:0000313" key="4">
    <source>
        <dbReference type="Proteomes" id="UP000717328"/>
    </source>
</evidence>
<protein>
    <submittedName>
        <fullName evidence="3">Uncharacterized protein</fullName>
    </submittedName>
</protein>
<gene>
    <name evidence="3" type="ORF">H0H81_004250</name>
</gene>
<evidence type="ECO:0000256" key="1">
    <source>
        <dbReference type="SAM" id="MobiDB-lite"/>
    </source>
</evidence>
<reference evidence="3" key="2">
    <citation type="submission" date="2021-10" db="EMBL/GenBank/DDBJ databases">
        <title>Phylogenomics reveals ancestral predisposition of the termite-cultivated fungus Termitomyces towards a domesticated lifestyle.</title>
        <authorList>
            <person name="Auxier B."/>
            <person name="Grum-Grzhimaylo A."/>
            <person name="Cardenas M.E."/>
            <person name="Lodge J.D."/>
            <person name="Laessoe T."/>
            <person name="Pedersen O."/>
            <person name="Smith M.E."/>
            <person name="Kuyper T.W."/>
            <person name="Franco-Molano E.A."/>
            <person name="Baroni T.J."/>
            <person name="Aanen D.K."/>
        </authorList>
    </citation>
    <scope>NUCLEOTIDE SEQUENCE</scope>
    <source>
        <strain evidence="3">D49</strain>
    </source>
</reference>
<comment type="caution">
    <text evidence="3">The sequence shown here is derived from an EMBL/GenBank/DDBJ whole genome shotgun (WGS) entry which is preliminary data.</text>
</comment>
<keyword evidence="2" id="KW-0472">Membrane</keyword>
<dbReference type="AlphaFoldDB" id="A0A9P7GQ90"/>
<keyword evidence="4" id="KW-1185">Reference proteome</keyword>
<keyword evidence="2" id="KW-1133">Transmembrane helix</keyword>
<reference evidence="3" key="1">
    <citation type="submission" date="2021-02" db="EMBL/GenBank/DDBJ databases">
        <authorList>
            <person name="Nieuwenhuis M."/>
            <person name="Van De Peppel L.J.J."/>
        </authorList>
    </citation>
    <scope>NUCLEOTIDE SEQUENCE</scope>
    <source>
        <strain evidence="3">D49</strain>
    </source>
</reference>
<evidence type="ECO:0000256" key="2">
    <source>
        <dbReference type="SAM" id="Phobius"/>
    </source>
</evidence>
<accession>A0A9P7GQ90</accession>